<feature type="domain" description="Yip1" evidence="6">
    <location>
        <begin position="15"/>
        <end position="181"/>
    </location>
</feature>
<organism evidence="7 8">
    <name type="scientific">Pseudosulfitobacter pseudonitzschiae</name>
    <dbReference type="NCBI Taxonomy" id="1402135"/>
    <lineage>
        <taxon>Bacteria</taxon>
        <taxon>Pseudomonadati</taxon>
        <taxon>Pseudomonadota</taxon>
        <taxon>Alphaproteobacteria</taxon>
        <taxon>Rhodobacterales</taxon>
        <taxon>Roseobacteraceae</taxon>
        <taxon>Pseudosulfitobacter</taxon>
    </lineage>
</organism>
<evidence type="ECO:0000259" key="6">
    <source>
        <dbReference type="Pfam" id="PF04893"/>
    </source>
</evidence>
<feature type="transmembrane region" description="Helical" evidence="5">
    <location>
        <begin position="73"/>
        <end position="93"/>
    </location>
</feature>
<gene>
    <name evidence="7" type="ORF">SUH3_00385</name>
</gene>
<sequence length="198" mass="20650">MTLGNTDWGGLAVLTLRNPRAAAAQLINWQLPRGVIWTALALVSCCNAILAGVSELLFPSPVPLPSIMMNPLMLFILLAGGMVVTVHALLWAGRAVGGQGELEDVAIVVTWLQALRAAAQAVVVVIALISPALAGMFAMAAMFIGLWVMANFVAQALSFSSAWKAFGLMVALMIGLVFGIIVLLAVTGLGVWGLDANV</sequence>
<evidence type="ECO:0000256" key="3">
    <source>
        <dbReference type="ARBA" id="ARBA00022989"/>
    </source>
</evidence>
<keyword evidence="8" id="KW-1185">Reference proteome</keyword>
<name>A0A073JIE0_9RHOB</name>
<proteinExistence type="predicted"/>
<dbReference type="Proteomes" id="UP000027746">
    <property type="component" value="Unassembled WGS sequence"/>
</dbReference>
<dbReference type="AlphaFoldDB" id="A0A073JIE0"/>
<evidence type="ECO:0000256" key="5">
    <source>
        <dbReference type="SAM" id="Phobius"/>
    </source>
</evidence>
<comment type="caution">
    <text evidence="7">The sequence shown here is derived from an EMBL/GenBank/DDBJ whole genome shotgun (WGS) entry which is preliminary data.</text>
</comment>
<feature type="transmembrane region" description="Helical" evidence="5">
    <location>
        <begin position="166"/>
        <end position="192"/>
    </location>
</feature>
<dbReference type="OrthoDB" id="7872013at2"/>
<dbReference type="GO" id="GO:0016020">
    <property type="term" value="C:membrane"/>
    <property type="evidence" value="ECO:0007669"/>
    <property type="project" value="UniProtKB-SubCell"/>
</dbReference>
<feature type="transmembrane region" description="Helical" evidence="5">
    <location>
        <begin position="135"/>
        <end position="154"/>
    </location>
</feature>
<evidence type="ECO:0000256" key="1">
    <source>
        <dbReference type="ARBA" id="ARBA00004141"/>
    </source>
</evidence>
<keyword evidence="3 5" id="KW-1133">Transmembrane helix</keyword>
<dbReference type="Pfam" id="PF04893">
    <property type="entry name" value="Yip1"/>
    <property type="match status" value="1"/>
</dbReference>
<evidence type="ECO:0000313" key="7">
    <source>
        <dbReference type="EMBL" id="KEJ97472.1"/>
    </source>
</evidence>
<evidence type="ECO:0000313" key="8">
    <source>
        <dbReference type="Proteomes" id="UP000027746"/>
    </source>
</evidence>
<accession>A0A073JIE0</accession>
<reference evidence="7 8" key="1">
    <citation type="submission" date="2014-01" db="EMBL/GenBank/DDBJ databases">
        <title>Sulfitobacter sp. H3 (MCCC 1A00686) Genome Sequencing.</title>
        <authorList>
            <person name="Lai Q."/>
            <person name="Hong Z."/>
        </authorList>
    </citation>
    <scope>NUCLEOTIDE SEQUENCE [LARGE SCALE GENOMIC DNA]</scope>
    <source>
        <strain evidence="7 8">H3</strain>
    </source>
</reference>
<protein>
    <recommendedName>
        <fullName evidence="6">Yip1 domain-containing protein</fullName>
    </recommendedName>
</protein>
<feature type="transmembrane region" description="Helical" evidence="5">
    <location>
        <begin position="35"/>
        <end position="53"/>
    </location>
</feature>
<feature type="transmembrane region" description="Helical" evidence="5">
    <location>
        <begin position="105"/>
        <end position="129"/>
    </location>
</feature>
<comment type="subcellular location">
    <subcellularLocation>
        <location evidence="1">Membrane</location>
        <topology evidence="1">Multi-pass membrane protein</topology>
    </subcellularLocation>
</comment>
<dbReference type="EMBL" id="JAMD01000001">
    <property type="protein sequence ID" value="KEJ97472.1"/>
    <property type="molecule type" value="Genomic_DNA"/>
</dbReference>
<evidence type="ECO:0000256" key="4">
    <source>
        <dbReference type="ARBA" id="ARBA00023136"/>
    </source>
</evidence>
<dbReference type="InterPro" id="IPR006977">
    <property type="entry name" value="Yip1_dom"/>
</dbReference>
<dbReference type="RefSeq" id="WP_037920309.1">
    <property type="nucleotide sequence ID" value="NZ_CP054599.1"/>
</dbReference>
<dbReference type="GeneID" id="68870003"/>
<keyword evidence="4 5" id="KW-0472">Membrane</keyword>
<evidence type="ECO:0000256" key="2">
    <source>
        <dbReference type="ARBA" id="ARBA00022692"/>
    </source>
</evidence>
<keyword evidence="2 5" id="KW-0812">Transmembrane</keyword>